<dbReference type="InterPro" id="IPR029039">
    <property type="entry name" value="Flavoprotein-like_sf"/>
</dbReference>
<evidence type="ECO:0000259" key="1">
    <source>
        <dbReference type="Pfam" id="PF03358"/>
    </source>
</evidence>
<dbReference type="GO" id="GO:0016491">
    <property type="term" value="F:oxidoreductase activity"/>
    <property type="evidence" value="ECO:0007669"/>
    <property type="project" value="UniProtKB-KW"/>
</dbReference>
<organism evidence="2 3">
    <name type="scientific">Kordiimonas pumila</name>
    <dbReference type="NCBI Taxonomy" id="2161677"/>
    <lineage>
        <taxon>Bacteria</taxon>
        <taxon>Pseudomonadati</taxon>
        <taxon>Pseudomonadota</taxon>
        <taxon>Alphaproteobacteria</taxon>
        <taxon>Kordiimonadales</taxon>
        <taxon>Kordiimonadaceae</taxon>
        <taxon>Kordiimonas</taxon>
    </lineage>
</organism>
<dbReference type="PANTHER" id="PTHR30543">
    <property type="entry name" value="CHROMATE REDUCTASE"/>
    <property type="match status" value="1"/>
</dbReference>
<dbReference type="EC" id="1.-.-.-" evidence="2"/>
<dbReference type="RefSeq" id="WP_194214156.1">
    <property type="nucleotide sequence ID" value="NZ_CP061205.1"/>
</dbReference>
<dbReference type="Proteomes" id="UP001595444">
    <property type="component" value="Unassembled WGS sequence"/>
</dbReference>
<sequence length="203" mass="22667">MKILTICGSLRRESYNKMLIETLPRYAPDGWEFEASVSIGDMPHYSEDLDTETPPEAVRLFREQIESADALYWAMPEFNHSIPGVLKNALDWATHPLNKASLVGRIVAVSVVTQGRGGFRGMADLARILRDLGNFVIPAPELCVQFAHECFTRNTEGEVHVGNAITEKLLKVQLNNIKEAVDNKMGQNAGVSWSRFFDSMSVL</sequence>
<dbReference type="InterPro" id="IPR050712">
    <property type="entry name" value="NAD(P)H-dep_reductase"/>
</dbReference>
<dbReference type="InterPro" id="IPR005025">
    <property type="entry name" value="FMN_Rdtase-like_dom"/>
</dbReference>
<dbReference type="PANTHER" id="PTHR30543:SF21">
    <property type="entry name" value="NAD(P)H-DEPENDENT FMN REDUCTASE LOT6"/>
    <property type="match status" value="1"/>
</dbReference>
<comment type="caution">
    <text evidence="2">The sequence shown here is derived from an EMBL/GenBank/DDBJ whole genome shotgun (WGS) entry which is preliminary data.</text>
</comment>
<evidence type="ECO:0000313" key="2">
    <source>
        <dbReference type="EMBL" id="MFC3052157.1"/>
    </source>
</evidence>
<dbReference type="EMBL" id="JBHRSL010000010">
    <property type="protein sequence ID" value="MFC3052157.1"/>
    <property type="molecule type" value="Genomic_DNA"/>
</dbReference>
<keyword evidence="3" id="KW-1185">Reference proteome</keyword>
<keyword evidence="2" id="KW-0560">Oxidoreductase</keyword>
<dbReference type="SUPFAM" id="SSF52218">
    <property type="entry name" value="Flavoproteins"/>
    <property type="match status" value="1"/>
</dbReference>
<dbReference type="Gene3D" id="3.40.50.360">
    <property type="match status" value="1"/>
</dbReference>
<feature type="domain" description="NADPH-dependent FMN reductase-like" evidence="1">
    <location>
        <begin position="1"/>
        <end position="148"/>
    </location>
</feature>
<evidence type="ECO:0000313" key="3">
    <source>
        <dbReference type="Proteomes" id="UP001595444"/>
    </source>
</evidence>
<accession>A0ABV7D4T1</accession>
<name>A0ABV7D4T1_9PROT</name>
<gene>
    <name evidence="2" type="ORF">ACFOKA_09600</name>
</gene>
<proteinExistence type="predicted"/>
<protein>
    <submittedName>
        <fullName evidence="2">NADPH-dependent FMN reductase</fullName>
        <ecNumber evidence="2">1.-.-.-</ecNumber>
    </submittedName>
</protein>
<dbReference type="Pfam" id="PF03358">
    <property type="entry name" value="FMN_red"/>
    <property type="match status" value="1"/>
</dbReference>
<reference evidence="3" key="1">
    <citation type="journal article" date="2019" name="Int. J. Syst. Evol. Microbiol.">
        <title>The Global Catalogue of Microorganisms (GCM) 10K type strain sequencing project: providing services to taxonomists for standard genome sequencing and annotation.</title>
        <authorList>
            <consortium name="The Broad Institute Genomics Platform"/>
            <consortium name="The Broad Institute Genome Sequencing Center for Infectious Disease"/>
            <person name="Wu L."/>
            <person name="Ma J."/>
        </authorList>
    </citation>
    <scope>NUCLEOTIDE SEQUENCE [LARGE SCALE GENOMIC DNA]</scope>
    <source>
        <strain evidence="3">KCTC 62164</strain>
    </source>
</reference>